<dbReference type="Proteomes" id="UP001464891">
    <property type="component" value="Unassembled WGS sequence"/>
</dbReference>
<dbReference type="PANTHER" id="PTHR42716:SF1">
    <property type="entry name" value="SLL0471 PROTEIN"/>
    <property type="match status" value="1"/>
</dbReference>
<dbReference type="InterPro" id="IPR036188">
    <property type="entry name" value="FAD/NAD-bd_sf"/>
</dbReference>
<dbReference type="Pfam" id="PF12831">
    <property type="entry name" value="FAD_oxidored"/>
    <property type="match status" value="1"/>
</dbReference>
<organism evidence="2 3">
    <name type="scientific">Trichocoleus desertorum GB2-A4</name>
    <dbReference type="NCBI Taxonomy" id="2933944"/>
    <lineage>
        <taxon>Bacteria</taxon>
        <taxon>Bacillati</taxon>
        <taxon>Cyanobacteriota</taxon>
        <taxon>Cyanophyceae</taxon>
        <taxon>Leptolyngbyales</taxon>
        <taxon>Trichocoleusaceae</taxon>
        <taxon>Trichocoleus</taxon>
    </lineage>
</organism>
<dbReference type="PANTHER" id="PTHR42716">
    <property type="entry name" value="L-ASPARTATE OXIDASE"/>
    <property type="match status" value="1"/>
</dbReference>
<dbReference type="PROSITE" id="PS51272">
    <property type="entry name" value="SLH"/>
    <property type="match status" value="2"/>
</dbReference>
<dbReference type="EMBL" id="JAMPKM010000012">
    <property type="protein sequence ID" value="MEP0819028.1"/>
    <property type="molecule type" value="Genomic_DNA"/>
</dbReference>
<evidence type="ECO:0000313" key="2">
    <source>
        <dbReference type="EMBL" id="MEP0819028.1"/>
    </source>
</evidence>
<dbReference type="InterPro" id="IPR001119">
    <property type="entry name" value="SLH_dom"/>
</dbReference>
<dbReference type="InterPro" id="IPR005288">
    <property type="entry name" value="NadB"/>
</dbReference>
<comment type="caution">
    <text evidence="2">The sequence shown here is derived from an EMBL/GenBank/DDBJ whole genome shotgun (WGS) entry which is preliminary data.</text>
</comment>
<gene>
    <name evidence="2" type="ORF">NC998_18170</name>
</gene>
<evidence type="ECO:0000313" key="3">
    <source>
        <dbReference type="Proteomes" id="UP001464891"/>
    </source>
</evidence>
<name>A0ABV0JB71_9CYAN</name>
<proteinExistence type="predicted"/>
<feature type="domain" description="SLH" evidence="1">
    <location>
        <begin position="617"/>
        <end position="678"/>
    </location>
</feature>
<evidence type="ECO:0000259" key="1">
    <source>
        <dbReference type="PROSITE" id="PS51272"/>
    </source>
</evidence>
<dbReference type="Pfam" id="PF00395">
    <property type="entry name" value="SLH"/>
    <property type="match status" value="2"/>
</dbReference>
<reference evidence="2 3" key="1">
    <citation type="submission" date="2022-04" db="EMBL/GenBank/DDBJ databases">
        <title>Positive selection, recombination, and allopatry shape intraspecific diversity of widespread and dominant cyanobacteria.</title>
        <authorList>
            <person name="Wei J."/>
            <person name="Shu W."/>
            <person name="Hu C."/>
        </authorList>
    </citation>
    <scope>NUCLEOTIDE SEQUENCE [LARGE SCALE GENOMIC DNA]</scope>
    <source>
        <strain evidence="2 3">GB2-A4</strain>
    </source>
</reference>
<sequence>MPTPQPVRQQGGIFDPNTFTRPENGRSLSYPILIVGGSTAAYAATLAALRSGINVCLVQPQAVVGGQFTAQALPASDDGDLLRQAATPFQVEGERFAISKTQRSFRDRQRELQKLNGRKVANPGGGWVSPLATTPVVAATAMNEAIAPYLAQGKLILIPFSEPIKVVTSDNPGQRRRVTGIVFQDRQNNHTFTINSRVILEATELGDLLELGNIESRVGQEARSETGEQALPERALPQCQQSFTFGAVVERTAPGRGVAIGAPPGYNSSPWLNAAEFQSAFWHKSRGQWEPQPREFFNPFGIFRYRRISRAAENEKTISPGDVTVLNWGQHQHGENGPWCCGNDYRVGVLVGVSRDERQRHIQQARDRARAYVHYLQTNGVPDLKPRGDLTWTRDGIAIEPYIREARRGIAATTIRHEDVAKPFFPGQARAKSFEDSVGIGQYHYLDLHGNDEPGHASLPGENVIALPFTLPLGALIPINTDGLILSAKSIGTTHITNAAYRMHPVEWAIGEAGGYLAALAVNAGVEVRDIATNETLKRKLQGTLTRNGIPLFWFDDIAHDDPDFEAIQVLAAAGIIRSENYTDLHFRPSANVNRAVVATALVKLLGFELVSPATPTFVDVLPNYRWAYPMIETLVAKQIAAGVGDRRFAPERPITREQLSFLVKKALPAAYDRAFARTPADKQVLQRRELSRVLYEVMQVKLGI</sequence>
<keyword evidence="3" id="KW-1185">Reference proteome</keyword>
<dbReference type="RefSeq" id="WP_190432090.1">
    <property type="nucleotide sequence ID" value="NZ_JAMPKM010000012.1"/>
</dbReference>
<protein>
    <submittedName>
        <fullName evidence="2">FAD-dependent oxidoreductase</fullName>
    </submittedName>
</protein>
<dbReference type="SUPFAM" id="SSF51905">
    <property type="entry name" value="FAD/NAD(P)-binding domain"/>
    <property type="match status" value="1"/>
</dbReference>
<feature type="domain" description="SLH" evidence="1">
    <location>
        <begin position="551"/>
        <end position="616"/>
    </location>
</feature>
<accession>A0ABV0JB71</accession>